<dbReference type="EMBL" id="JAEVLS010000005">
    <property type="protein sequence ID" value="MBM0107180.1"/>
    <property type="molecule type" value="Genomic_DNA"/>
</dbReference>
<dbReference type="Proteomes" id="UP000661077">
    <property type="component" value="Unassembled WGS sequence"/>
</dbReference>
<evidence type="ECO:0000313" key="1">
    <source>
        <dbReference type="EMBL" id="MBM0107180.1"/>
    </source>
</evidence>
<proteinExistence type="predicted"/>
<keyword evidence="2" id="KW-1185">Reference proteome</keyword>
<reference evidence="1 2" key="1">
    <citation type="journal article" date="2021" name="Int. J. Syst. Evol. Microbiol.">
        <title>Steroidobacter gossypii sp. nov., isolated from soil of cotton cropping field.</title>
        <authorList>
            <person name="Huang R."/>
            <person name="Yang S."/>
            <person name="Zhen C."/>
            <person name="Liu W."/>
        </authorList>
    </citation>
    <scope>NUCLEOTIDE SEQUENCE [LARGE SCALE GENOMIC DNA]</scope>
    <source>
        <strain evidence="1 2">S1-65</strain>
    </source>
</reference>
<dbReference type="RefSeq" id="WP_203169300.1">
    <property type="nucleotide sequence ID" value="NZ_JAEVLS010000005.1"/>
</dbReference>
<comment type="caution">
    <text evidence="1">The sequence shown here is derived from an EMBL/GenBank/DDBJ whole genome shotgun (WGS) entry which is preliminary data.</text>
</comment>
<gene>
    <name evidence="1" type="ORF">JM946_20790</name>
</gene>
<protein>
    <submittedName>
        <fullName evidence="1">Uncharacterized protein</fullName>
    </submittedName>
</protein>
<organism evidence="1 2">
    <name type="scientific">Steroidobacter gossypii</name>
    <dbReference type="NCBI Taxonomy" id="2805490"/>
    <lineage>
        <taxon>Bacteria</taxon>
        <taxon>Pseudomonadati</taxon>
        <taxon>Pseudomonadota</taxon>
        <taxon>Gammaproteobacteria</taxon>
        <taxon>Steroidobacterales</taxon>
        <taxon>Steroidobacteraceae</taxon>
        <taxon>Steroidobacter</taxon>
    </lineage>
</organism>
<evidence type="ECO:0000313" key="2">
    <source>
        <dbReference type="Proteomes" id="UP000661077"/>
    </source>
</evidence>
<name>A0ABS1X1R2_9GAMM</name>
<accession>A0ABS1X1R2</accession>
<sequence>MIYYSCDAEIERIGVGVFERTLPKPEWTHAAHFAAAFWVLRRPGMNAERDMPKLIRAYNLATGVANTDTSGYHETITLASVRAARRFLAERPEKPLHEALNELMASRFGRSDWLLEYWSKPVLFSVMARRAWIDPDLKPLPF</sequence>